<dbReference type="Proteomes" id="UP000317155">
    <property type="component" value="Unassembled WGS sequence"/>
</dbReference>
<evidence type="ECO:0000313" key="1">
    <source>
        <dbReference type="EMBL" id="TRO84006.1"/>
    </source>
</evidence>
<comment type="caution">
    <text evidence="1">The sequence shown here is derived from an EMBL/GenBank/DDBJ whole genome shotgun (WGS) entry which is preliminary data.</text>
</comment>
<dbReference type="EMBL" id="VJVV01000001">
    <property type="protein sequence ID" value="TRO84006.1"/>
    <property type="molecule type" value="Genomic_DNA"/>
</dbReference>
<accession>A0A550JLB2</accession>
<reference evidence="1 2" key="1">
    <citation type="submission" date="2019-07" db="EMBL/GenBank/DDBJ databases">
        <title>Insights of Desulfuromonas acetexigens electromicrobiology.</title>
        <authorList>
            <person name="Katuri K."/>
            <person name="Sapireddy V."/>
            <person name="Shaw D.R."/>
            <person name="Saikaly P."/>
        </authorList>
    </citation>
    <scope>NUCLEOTIDE SEQUENCE [LARGE SCALE GENOMIC DNA]</scope>
    <source>
        <strain evidence="1 2">2873</strain>
    </source>
</reference>
<keyword evidence="2" id="KW-1185">Reference proteome</keyword>
<dbReference type="RefSeq" id="WP_092053039.1">
    <property type="nucleotide sequence ID" value="NZ_FOJJ01000001.1"/>
</dbReference>
<name>A0A550JLB2_9BACT</name>
<dbReference type="OrthoDB" id="5402129at2"/>
<gene>
    <name evidence="1" type="ORF">FL622_02155</name>
</gene>
<proteinExistence type="predicted"/>
<protein>
    <submittedName>
        <fullName evidence="1">Uncharacterized protein</fullName>
    </submittedName>
</protein>
<dbReference type="AlphaFoldDB" id="A0A550JLB2"/>
<organism evidence="1 2">
    <name type="scientific">Trichloromonas acetexigens</name>
    <dbReference type="NCBI Taxonomy" id="38815"/>
    <lineage>
        <taxon>Bacteria</taxon>
        <taxon>Pseudomonadati</taxon>
        <taxon>Thermodesulfobacteriota</taxon>
        <taxon>Desulfuromonadia</taxon>
        <taxon>Desulfuromonadales</taxon>
        <taxon>Trichloromonadaceae</taxon>
        <taxon>Trichloromonas</taxon>
    </lineage>
</organism>
<evidence type="ECO:0000313" key="2">
    <source>
        <dbReference type="Proteomes" id="UP000317155"/>
    </source>
</evidence>
<sequence length="131" mass="15298">MATTLRQEQFENGVRLEFKEDSNRYFGDYYRLRIEVRCRVVIDAVLFPETADPAGEARRVRGLLGEELTWTRHLERMGVATADLPVVRAELLDSFATSAYPYLRSPEFPHRLLAGELEKRKQARRPFRLVK</sequence>